<dbReference type="PROSITE" id="PS50109">
    <property type="entry name" value="HIS_KIN"/>
    <property type="match status" value="1"/>
</dbReference>
<evidence type="ECO:0000256" key="8">
    <source>
        <dbReference type="ARBA" id="ARBA00022840"/>
    </source>
</evidence>
<feature type="domain" description="Histidine kinase" evidence="11">
    <location>
        <begin position="363"/>
        <end position="581"/>
    </location>
</feature>
<evidence type="ECO:0000256" key="1">
    <source>
        <dbReference type="ARBA" id="ARBA00000085"/>
    </source>
</evidence>
<dbReference type="Gene3D" id="1.10.287.130">
    <property type="match status" value="1"/>
</dbReference>
<reference evidence="12" key="1">
    <citation type="submission" date="2020-06" db="EMBL/GenBank/DDBJ databases">
        <title>Paenibacillus sp. nov., isolated from soil.</title>
        <authorList>
            <person name="Seo Y.L."/>
        </authorList>
    </citation>
    <scope>NUCLEOTIDE SEQUENCE [LARGE SCALE GENOMIC DNA]</scope>
    <source>
        <strain evidence="12">JW14</strain>
    </source>
</reference>
<dbReference type="SMART" id="SM00387">
    <property type="entry name" value="HATPase_c"/>
    <property type="match status" value="1"/>
</dbReference>
<evidence type="ECO:0000256" key="10">
    <source>
        <dbReference type="SAM" id="Phobius"/>
    </source>
</evidence>
<dbReference type="RefSeq" id="WP_175372505.1">
    <property type="nucleotide sequence ID" value="NZ_JABWCS010000212.1"/>
</dbReference>
<name>A0A850ENJ7_9BACL</name>
<dbReference type="FunFam" id="3.30.565.10:FF:000006">
    <property type="entry name" value="Sensor histidine kinase WalK"/>
    <property type="match status" value="1"/>
</dbReference>
<dbReference type="Pfam" id="PF00512">
    <property type="entry name" value="HisKA"/>
    <property type="match status" value="1"/>
</dbReference>
<gene>
    <name evidence="12" type="ORF">HPT30_16810</name>
</gene>
<evidence type="ECO:0000256" key="3">
    <source>
        <dbReference type="ARBA" id="ARBA00012438"/>
    </source>
</evidence>
<keyword evidence="9" id="KW-0902">Two-component regulatory system</keyword>
<evidence type="ECO:0000256" key="9">
    <source>
        <dbReference type="ARBA" id="ARBA00023012"/>
    </source>
</evidence>
<organism evidence="12 13">
    <name type="scientific">Paenibacillus agri</name>
    <dbReference type="NCBI Taxonomy" id="2744309"/>
    <lineage>
        <taxon>Bacteria</taxon>
        <taxon>Bacillati</taxon>
        <taxon>Bacillota</taxon>
        <taxon>Bacilli</taxon>
        <taxon>Bacillales</taxon>
        <taxon>Paenibacillaceae</taxon>
        <taxon>Paenibacillus</taxon>
    </lineage>
</organism>
<dbReference type="InterPro" id="IPR050736">
    <property type="entry name" value="Sensor_HK_Regulatory"/>
</dbReference>
<accession>A0A850ENJ7</accession>
<keyword evidence="10" id="KW-0472">Membrane</keyword>
<comment type="catalytic activity">
    <reaction evidence="1">
        <text>ATP + protein L-histidine = ADP + protein N-phospho-L-histidine.</text>
        <dbReference type="EC" id="2.7.13.3"/>
    </reaction>
</comment>
<evidence type="ECO:0000313" key="12">
    <source>
        <dbReference type="EMBL" id="NUU62006.1"/>
    </source>
</evidence>
<feature type="transmembrane region" description="Helical" evidence="10">
    <location>
        <begin position="15"/>
        <end position="34"/>
    </location>
</feature>
<dbReference type="InterPro" id="IPR004358">
    <property type="entry name" value="Sig_transdc_His_kin-like_C"/>
</dbReference>
<dbReference type="GO" id="GO:0005886">
    <property type="term" value="C:plasma membrane"/>
    <property type="evidence" value="ECO:0007669"/>
    <property type="project" value="UniProtKB-SubCell"/>
</dbReference>
<dbReference type="InterPro" id="IPR036097">
    <property type="entry name" value="HisK_dim/P_sf"/>
</dbReference>
<dbReference type="InterPro" id="IPR003661">
    <property type="entry name" value="HisK_dim/P_dom"/>
</dbReference>
<dbReference type="Gene3D" id="3.30.565.10">
    <property type="entry name" value="Histidine kinase-like ATPase, C-terminal domain"/>
    <property type="match status" value="1"/>
</dbReference>
<dbReference type="InterPro" id="IPR005467">
    <property type="entry name" value="His_kinase_dom"/>
</dbReference>
<dbReference type="EMBL" id="JABWCS010000212">
    <property type="protein sequence ID" value="NUU62006.1"/>
    <property type="molecule type" value="Genomic_DNA"/>
</dbReference>
<dbReference type="InterPro" id="IPR003594">
    <property type="entry name" value="HATPase_dom"/>
</dbReference>
<proteinExistence type="predicted"/>
<keyword evidence="13" id="KW-1185">Reference proteome</keyword>
<dbReference type="SUPFAM" id="SSF55874">
    <property type="entry name" value="ATPase domain of HSP90 chaperone/DNA topoisomerase II/histidine kinase"/>
    <property type="match status" value="1"/>
</dbReference>
<keyword evidence="8" id="KW-0067">ATP-binding</keyword>
<dbReference type="PRINTS" id="PR00344">
    <property type="entry name" value="BCTRLSENSOR"/>
</dbReference>
<keyword evidence="4" id="KW-0597">Phosphoprotein</keyword>
<dbReference type="AlphaFoldDB" id="A0A850ENJ7"/>
<dbReference type="Proteomes" id="UP000564806">
    <property type="component" value="Unassembled WGS sequence"/>
</dbReference>
<evidence type="ECO:0000256" key="2">
    <source>
        <dbReference type="ARBA" id="ARBA00004651"/>
    </source>
</evidence>
<dbReference type="GO" id="GO:0000155">
    <property type="term" value="F:phosphorelay sensor kinase activity"/>
    <property type="evidence" value="ECO:0007669"/>
    <property type="project" value="InterPro"/>
</dbReference>
<dbReference type="PANTHER" id="PTHR43711">
    <property type="entry name" value="TWO-COMPONENT HISTIDINE KINASE"/>
    <property type="match status" value="1"/>
</dbReference>
<dbReference type="SUPFAM" id="SSF47384">
    <property type="entry name" value="Homodimeric domain of signal transducing histidine kinase"/>
    <property type="match status" value="1"/>
</dbReference>
<feature type="transmembrane region" description="Helical" evidence="10">
    <location>
        <begin position="261"/>
        <end position="282"/>
    </location>
</feature>
<evidence type="ECO:0000256" key="4">
    <source>
        <dbReference type="ARBA" id="ARBA00022553"/>
    </source>
</evidence>
<dbReference type="Pfam" id="PF02518">
    <property type="entry name" value="HATPase_c"/>
    <property type="match status" value="1"/>
</dbReference>
<protein>
    <recommendedName>
        <fullName evidence="3">histidine kinase</fullName>
        <ecNumber evidence="3">2.7.13.3</ecNumber>
    </recommendedName>
</protein>
<dbReference type="PANTHER" id="PTHR43711:SF1">
    <property type="entry name" value="HISTIDINE KINASE 1"/>
    <property type="match status" value="1"/>
</dbReference>
<dbReference type="SMART" id="SM00388">
    <property type="entry name" value="HisKA"/>
    <property type="match status" value="1"/>
</dbReference>
<dbReference type="InterPro" id="IPR036890">
    <property type="entry name" value="HATPase_C_sf"/>
</dbReference>
<keyword evidence="6" id="KW-0547">Nucleotide-binding</keyword>
<evidence type="ECO:0000256" key="7">
    <source>
        <dbReference type="ARBA" id="ARBA00022777"/>
    </source>
</evidence>
<evidence type="ECO:0000256" key="6">
    <source>
        <dbReference type="ARBA" id="ARBA00022741"/>
    </source>
</evidence>
<keyword evidence="10" id="KW-1133">Transmembrane helix</keyword>
<comment type="caution">
    <text evidence="12">The sequence shown here is derived from an EMBL/GenBank/DDBJ whole genome shotgun (WGS) entry which is preliminary data.</text>
</comment>
<keyword evidence="10" id="KW-0812">Transmembrane</keyword>
<keyword evidence="7 12" id="KW-0418">Kinase</keyword>
<dbReference type="EC" id="2.7.13.3" evidence="3"/>
<comment type="subcellular location">
    <subcellularLocation>
        <location evidence="2">Cell membrane</location>
        <topology evidence="2">Multi-pass membrane protein</topology>
    </subcellularLocation>
</comment>
<dbReference type="GO" id="GO:0005524">
    <property type="term" value="F:ATP binding"/>
    <property type="evidence" value="ECO:0007669"/>
    <property type="project" value="UniProtKB-KW"/>
</dbReference>
<evidence type="ECO:0000256" key="5">
    <source>
        <dbReference type="ARBA" id="ARBA00022679"/>
    </source>
</evidence>
<evidence type="ECO:0000313" key="13">
    <source>
        <dbReference type="Proteomes" id="UP000564806"/>
    </source>
</evidence>
<sequence length="583" mass="66514">MKIRRRIAFHLTYQFILYALLIQAIGLFLLFMFLQKTIDDDLRRNFPNGALTSITTEVSMRNGEIKVPSHWINLLKERGMWLQIINKEGNVIYDINSAIVPSLPSSYSVAQLLNIQESGKYEDYSVHSQMDFNLSQTQLFLLGYKNPDLDLLINLFNSYQSNGLVSSSKLSELSTQLMESGRYLQVTDEAGTTVQSAGKSSSFYPNKATLEILEMQQAPANTDRNIAVYRDPHTAKTWMLYSPNAVENIPKQPVVQSLVRAIYWLAIFIFVFSLAVSVWHGYRYGQPLILFVSWFQRLSQGHYDQVLTEKDRRKVFKRNGKLKISYKLYSEVIQTFYHMAEQMAHTEKERKRLENAQEEWMSGISHDLRTPLATIQGYGYMLANQPGQWDQEELQVMGTMIREKGDYMLELITDFSLINQLKHGASLMKVHKLDLEELVRRAVLKYVNDATMSDCDFTYEGTDQALYVQADDNWLQRLMDNLLSNAVKHNPPGITVNVTVGIMNNAPYIKVADNGTGMDEITQQNLFKRYYRGTNTEESTAGSGIGMSIAKAIVDAHGGEIKVRSTLGQGTEILILLPQKHNL</sequence>
<keyword evidence="5" id="KW-0808">Transferase</keyword>
<dbReference type="CDD" id="cd00082">
    <property type="entry name" value="HisKA"/>
    <property type="match status" value="1"/>
</dbReference>
<evidence type="ECO:0000259" key="11">
    <source>
        <dbReference type="PROSITE" id="PS50109"/>
    </source>
</evidence>